<accession>A0A1N7BDR1</accession>
<name>A0A1N7BDR1_9RHOO</name>
<dbReference type="AlphaFoldDB" id="A0A1N7BDR1"/>
<evidence type="ECO:0000313" key="3">
    <source>
        <dbReference type="Proteomes" id="UP000186819"/>
    </source>
</evidence>
<sequence length="277" mass="30368">MLADDLLVSVRSRKLACVLDPALVLGSSWGLELALRLTYVTEPWLTRAFWQLIDASELLMPRLAHEDAPDLLAPRSEVLQAWITLRDRTDAGSWPFRWVGDRFAESQLKDHADAGLVDRYERLAESLADRAGDAGSDIARGWPPLWDPLQASLDTLALSAALDAAMVLTARVRDEEPWPVRALHRLDLDTALLDPVPPESLFAAERTLLRDALAAAGLASMAQRLPRLAVVHMMTGDAGSLSQPAPAGGVDGEDATAKPPRAAADPWRDARAWWYFV</sequence>
<dbReference type="STRING" id="34027.SAMN05421829_11762"/>
<organism evidence="2 3">
    <name type="scientific">Aromatoleum tolulyticum</name>
    <dbReference type="NCBI Taxonomy" id="34027"/>
    <lineage>
        <taxon>Bacteria</taxon>
        <taxon>Pseudomonadati</taxon>
        <taxon>Pseudomonadota</taxon>
        <taxon>Betaproteobacteria</taxon>
        <taxon>Rhodocyclales</taxon>
        <taxon>Rhodocyclaceae</taxon>
        <taxon>Aromatoleum</taxon>
    </lineage>
</organism>
<evidence type="ECO:0000313" key="2">
    <source>
        <dbReference type="EMBL" id="SIR49445.1"/>
    </source>
</evidence>
<reference evidence="3" key="1">
    <citation type="submission" date="2017-01" db="EMBL/GenBank/DDBJ databases">
        <authorList>
            <person name="Varghese N."/>
            <person name="Submissions S."/>
        </authorList>
    </citation>
    <scope>NUCLEOTIDE SEQUENCE [LARGE SCALE GENOMIC DNA]</scope>
    <source>
        <strain evidence="3">ATCC 51758</strain>
    </source>
</reference>
<protein>
    <submittedName>
        <fullName evidence="2">Uncharacterized protein</fullName>
    </submittedName>
</protein>
<feature type="region of interest" description="Disordered" evidence="1">
    <location>
        <begin position="240"/>
        <end position="262"/>
    </location>
</feature>
<gene>
    <name evidence="2" type="ORF">SAMN05421829_11762</name>
</gene>
<evidence type="ECO:0000256" key="1">
    <source>
        <dbReference type="SAM" id="MobiDB-lite"/>
    </source>
</evidence>
<keyword evidence="3" id="KW-1185">Reference proteome</keyword>
<dbReference type="Proteomes" id="UP000186819">
    <property type="component" value="Unassembled WGS sequence"/>
</dbReference>
<proteinExistence type="predicted"/>
<dbReference type="OrthoDB" id="8897346at2"/>
<dbReference type="EMBL" id="FTMD01000017">
    <property type="protein sequence ID" value="SIR49445.1"/>
    <property type="molecule type" value="Genomic_DNA"/>
</dbReference>
<dbReference type="RefSeq" id="WP_076603944.1">
    <property type="nucleotide sequence ID" value="NZ_FTMD01000017.1"/>
</dbReference>